<accession>A0ABR7ILM6</accession>
<dbReference type="EMBL" id="JACOQG010000035">
    <property type="protein sequence ID" value="MBC5780937.1"/>
    <property type="molecule type" value="Genomic_DNA"/>
</dbReference>
<dbReference type="SMART" id="SM00072">
    <property type="entry name" value="GuKc"/>
    <property type="match status" value="1"/>
</dbReference>
<protein>
    <submittedName>
        <fullName evidence="7">Guanylate kinase</fullName>
    </submittedName>
</protein>
<keyword evidence="4 7" id="KW-0418">Kinase</keyword>
<dbReference type="Gene3D" id="3.40.50.300">
    <property type="entry name" value="P-loop containing nucleotide triphosphate hydrolases"/>
    <property type="match status" value="1"/>
</dbReference>
<dbReference type="SUPFAM" id="SSF52540">
    <property type="entry name" value="P-loop containing nucleoside triphosphate hydrolases"/>
    <property type="match status" value="1"/>
</dbReference>
<dbReference type="Proteomes" id="UP000649826">
    <property type="component" value="Unassembled WGS sequence"/>
</dbReference>
<evidence type="ECO:0000256" key="1">
    <source>
        <dbReference type="ARBA" id="ARBA00003531"/>
    </source>
</evidence>
<evidence type="ECO:0000256" key="2">
    <source>
        <dbReference type="ARBA" id="ARBA00005790"/>
    </source>
</evidence>
<dbReference type="RefSeq" id="WP_019163360.1">
    <property type="nucleotide sequence ID" value="NZ_JACOQG010000035.1"/>
</dbReference>
<keyword evidence="8" id="KW-1185">Reference proteome</keyword>
<evidence type="ECO:0000259" key="6">
    <source>
        <dbReference type="PROSITE" id="PS50052"/>
    </source>
</evidence>
<dbReference type="InterPro" id="IPR020590">
    <property type="entry name" value="Guanylate_kinase_CS"/>
</dbReference>
<dbReference type="InterPro" id="IPR027417">
    <property type="entry name" value="P-loop_NTPase"/>
</dbReference>
<comment type="caution">
    <text evidence="7">The sequence shown here is derived from an EMBL/GenBank/DDBJ whole genome shotgun (WGS) entry which is preliminary data.</text>
</comment>
<comment type="function">
    <text evidence="1">Essential for recycling GMP and indirectly, cGMP.</text>
</comment>
<evidence type="ECO:0000256" key="5">
    <source>
        <dbReference type="ARBA" id="ARBA00048594"/>
    </source>
</evidence>
<dbReference type="InterPro" id="IPR008144">
    <property type="entry name" value="Guanylate_kin-like_dom"/>
</dbReference>
<comment type="catalytic activity">
    <reaction evidence="5">
        <text>GMP + ATP = GDP + ADP</text>
        <dbReference type="Rhea" id="RHEA:20780"/>
        <dbReference type="ChEBI" id="CHEBI:30616"/>
        <dbReference type="ChEBI" id="CHEBI:58115"/>
        <dbReference type="ChEBI" id="CHEBI:58189"/>
        <dbReference type="ChEBI" id="CHEBI:456216"/>
        <dbReference type="EC" id="2.7.4.8"/>
    </reaction>
</comment>
<dbReference type="Pfam" id="PF00625">
    <property type="entry name" value="Guanylate_kin"/>
    <property type="match status" value="1"/>
</dbReference>
<evidence type="ECO:0000256" key="4">
    <source>
        <dbReference type="ARBA" id="ARBA00022777"/>
    </source>
</evidence>
<dbReference type="PANTHER" id="PTHR23117">
    <property type="entry name" value="GUANYLATE KINASE-RELATED"/>
    <property type="match status" value="1"/>
</dbReference>
<dbReference type="PROSITE" id="PS50052">
    <property type="entry name" value="GUANYLATE_KINASE_2"/>
    <property type="match status" value="1"/>
</dbReference>
<evidence type="ECO:0000313" key="8">
    <source>
        <dbReference type="Proteomes" id="UP000649826"/>
    </source>
</evidence>
<dbReference type="InterPro" id="IPR008145">
    <property type="entry name" value="GK/Ca_channel_bsu"/>
</dbReference>
<feature type="domain" description="Guanylate kinase-like" evidence="6">
    <location>
        <begin position="2"/>
        <end position="192"/>
    </location>
</feature>
<dbReference type="PROSITE" id="PS00856">
    <property type="entry name" value="GUANYLATE_KINASE_1"/>
    <property type="match status" value="1"/>
</dbReference>
<organism evidence="7 8">
    <name type="scientific">Blautia difficilis</name>
    <dbReference type="NCBI Taxonomy" id="2763027"/>
    <lineage>
        <taxon>Bacteria</taxon>
        <taxon>Bacillati</taxon>
        <taxon>Bacillota</taxon>
        <taxon>Clostridia</taxon>
        <taxon>Lachnospirales</taxon>
        <taxon>Lachnospiraceae</taxon>
        <taxon>Blautia</taxon>
    </lineage>
</organism>
<evidence type="ECO:0000313" key="7">
    <source>
        <dbReference type="EMBL" id="MBC5780937.1"/>
    </source>
</evidence>
<evidence type="ECO:0000256" key="3">
    <source>
        <dbReference type="ARBA" id="ARBA00022679"/>
    </source>
</evidence>
<comment type="similarity">
    <text evidence="2">Belongs to the guanylate kinase family.</text>
</comment>
<reference evidence="7 8" key="1">
    <citation type="submission" date="2020-08" db="EMBL/GenBank/DDBJ databases">
        <title>Genome public.</title>
        <authorList>
            <person name="Liu C."/>
            <person name="Sun Q."/>
        </authorList>
    </citation>
    <scope>NUCLEOTIDE SEQUENCE [LARGE SCALE GENOMIC DNA]</scope>
    <source>
        <strain evidence="7 8">M29</strain>
    </source>
</reference>
<sequence length="195" mass="22926">MGKIFYIMGKSASGKDRIYSLLEDQRELKLKTLVLYTTRPIRDGEENGKNYYFVSDEKLNEFRKNGNVIEERSYHTVYGIWTYFTADDGQVNLTESDYLGIGTLESFMKLKKYYGENAVCPVYIQVEDGERLSRALKREKEQENPKYEEMCRRFIADQSDFSEENIQSAGIEKRFQNKDLDNCVKEIVNYIKSMQ</sequence>
<dbReference type="PANTHER" id="PTHR23117:SF13">
    <property type="entry name" value="GUANYLATE KINASE"/>
    <property type="match status" value="1"/>
</dbReference>
<proteinExistence type="inferred from homology"/>
<name>A0ABR7ILM6_9FIRM</name>
<keyword evidence="3" id="KW-0808">Transferase</keyword>
<dbReference type="GO" id="GO:0016301">
    <property type="term" value="F:kinase activity"/>
    <property type="evidence" value="ECO:0007669"/>
    <property type="project" value="UniProtKB-KW"/>
</dbReference>
<gene>
    <name evidence="7" type="ORF">H8Z82_15045</name>
</gene>